<evidence type="ECO:0000256" key="5">
    <source>
        <dbReference type="PROSITE-ProRule" id="PRU01240"/>
    </source>
</evidence>
<dbReference type="PANTHER" id="PTHR43806:SF11">
    <property type="entry name" value="CEREVISIN-RELATED"/>
    <property type="match status" value="1"/>
</dbReference>
<comment type="caution">
    <text evidence="5">Lacks conserved residue(s) required for the propagation of feature annotation.</text>
</comment>
<evidence type="ECO:0000256" key="1">
    <source>
        <dbReference type="ARBA" id="ARBA00011073"/>
    </source>
</evidence>
<feature type="domain" description="Peptidase S8/S53" evidence="6">
    <location>
        <begin position="43"/>
        <end position="161"/>
    </location>
</feature>
<dbReference type="InterPro" id="IPR000209">
    <property type="entry name" value="Peptidase_S8/S53_dom"/>
</dbReference>
<evidence type="ECO:0000256" key="3">
    <source>
        <dbReference type="ARBA" id="ARBA00022801"/>
    </source>
</evidence>
<dbReference type="SUPFAM" id="SSF52743">
    <property type="entry name" value="Subtilisin-like"/>
    <property type="match status" value="1"/>
</dbReference>
<gene>
    <name evidence="7" type="ORF">SAMN05421736_101100</name>
</gene>
<dbReference type="PROSITE" id="PS51257">
    <property type="entry name" value="PROKAR_LIPOPROTEIN"/>
    <property type="match status" value="1"/>
</dbReference>
<evidence type="ECO:0000313" key="7">
    <source>
        <dbReference type="EMBL" id="SDX99537.1"/>
    </source>
</evidence>
<evidence type="ECO:0000256" key="4">
    <source>
        <dbReference type="ARBA" id="ARBA00022825"/>
    </source>
</evidence>
<dbReference type="GO" id="GO:0004252">
    <property type="term" value="F:serine-type endopeptidase activity"/>
    <property type="evidence" value="ECO:0007669"/>
    <property type="project" value="InterPro"/>
</dbReference>
<keyword evidence="3" id="KW-0378">Hydrolase</keyword>
<dbReference type="Pfam" id="PF00082">
    <property type="entry name" value="Peptidase_S8"/>
    <property type="match status" value="1"/>
</dbReference>
<dbReference type="PROSITE" id="PS51892">
    <property type="entry name" value="SUBTILASE"/>
    <property type="match status" value="1"/>
</dbReference>
<keyword evidence="8" id="KW-1185">Reference proteome</keyword>
<comment type="similarity">
    <text evidence="1 5">Belongs to the peptidase S8 family.</text>
</comment>
<dbReference type="InterPro" id="IPR050131">
    <property type="entry name" value="Peptidase_S8_subtilisin-like"/>
</dbReference>
<dbReference type="PANTHER" id="PTHR43806">
    <property type="entry name" value="PEPTIDASE S8"/>
    <property type="match status" value="1"/>
</dbReference>
<dbReference type="Proteomes" id="UP000198935">
    <property type="component" value="Unassembled WGS sequence"/>
</dbReference>
<organism evidence="7 8">
    <name type="scientific">Evansella caseinilytica</name>
    <dbReference type="NCBI Taxonomy" id="1503961"/>
    <lineage>
        <taxon>Bacteria</taxon>
        <taxon>Bacillati</taxon>
        <taxon>Bacillota</taxon>
        <taxon>Bacilli</taxon>
        <taxon>Bacillales</taxon>
        <taxon>Bacillaceae</taxon>
        <taxon>Evansella</taxon>
    </lineage>
</organism>
<name>A0A1H3G915_9BACI</name>
<dbReference type="STRING" id="1503961.SAMN05421736_101100"/>
<dbReference type="Gene3D" id="3.40.50.200">
    <property type="entry name" value="Peptidase S8/S53 domain"/>
    <property type="match status" value="1"/>
</dbReference>
<evidence type="ECO:0000256" key="2">
    <source>
        <dbReference type="ARBA" id="ARBA00022670"/>
    </source>
</evidence>
<dbReference type="InterPro" id="IPR036852">
    <property type="entry name" value="Peptidase_S8/S53_dom_sf"/>
</dbReference>
<evidence type="ECO:0000259" key="6">
    <source>
        <dbReference type="Pfam" id="PF00082"/>
    </source>
</evidence>
<proteinExistence type="inferred from homology"/>
<protein>
    <submittedName>
        <fullName evidence="7">Serine protease</fullName>
    </submittedName>
</protein>
<evidence type="ECO:0000313" key="8">
    <source>
        <dbReference type="Proteomes" id="UP000198935"/>
    </source>
</evidence>
<dbReference type="GO" id="GO:0006508">
    <property type="term" value="P:proteolysis"/>
    <property type="evidence" value="ECO:0007669"/>
    <property type="project" value="UniProtKB-KW"/>
</dbReference>
<keyword evidence="4" id="KW-0720">Serine protease</keyword>
<sequence length="172" mass="19083">MKKLLVLFFTVITFSGCSSSINDKEYYFNFMDLERLWEYSEGESQIIAFIDTGISEQAKALYSDRIIDTYNSIEDSKNVVDNHGHGTQIISISSGNGEKGIWGIAPKAKVIVIKALGDEGEVEDPTSIVKAIDYAISKEVDIINMSFGSFVSNSDIENQIQLAIKNNSFFAD</sequence>
<reference evidence="8" key="1">
    <citation type="submission" date="2016-10" db="EMBL/GenBank/DDBJ databases">
        <authorList>
            <person name="Varghese N."/>
            <person name="Submissions S."/>
        </authorList>
    </citation>
    <scope>NUCLEOTIDE SEQUENCE [LARGE SCALE GENOMIC DNA]</scope>
    <source>
        <strain evidence="8">SP</strain>
    </source>
</reference>
<dbReference type="AlphaFoldDB" id="A0A1H3G915"/>
<dbReference type="EMBL" id="FNPI01000001">
    <property type="protein sequence ID" value="SDX99537.1"/>
    <property type="molecule type" value="Genomic_DNA"/>
</dbReference>
<keyword evidence="2 7" id="KW-0645">Protease</keyword>
<accession>A0A1H3G915</accession>